<protein>
    <submittedName>
        <fullName evidence="3">Unannotated protein</fullName>
    </submittedName>
</protein>
<gene>
    <name evidence="3" type="ORF">UFOPK2754_02131</name>
    <name evidence="4" type="ORF">UFOPK3543_01035</name>
</gene>
<evidence type="ECO:0000313" key="4">
    <source>
        <dbReference type="EMBL" id="CAB4904146.1"/>
    </source>
</evidence>
<organism evidence="3">
    <name type="scientific">freshwater metagenome</name>
    <dbReference type="NCBI Taxonomy" id="449393"/>
    <lineage>
        <taxon>unclassified sequences</taxon>
        <taxon>metagenomes</taxon>
        <taxon>ecological metagenomes</taxon>
    </lineage>
</organism>
<reference evidence="3" key="1">
    <citation type="submission" date="2020-05" db="EMBL/GenBank/DDBJ databases">
        <authorList>
            <person name="Chiriac C."/>
            <person name="Salcher M."/>
            <person name="Ghai R."/>
            <person name="Kavagutti S V."/>
        </authorList>
    </citation>
    <scope>NUCLEOTIDE SEQUENCE</scope>
</reference>
<dbReference type="Gene3D" id="3.40.50.1820">
    <property type="entry name" value="alpha/beta hydrolase"/>
    <property type="match status" value="1"/>
</dbReference>
<name>A0A6J6U988_9ZZZZ</name>
<dbReference type="InterPro" id="IPR013094">
    <property type="entry name" value="AB_hydrolase_3"/>
</dbReference>
<evidence type="ECO:0000256" key="1">
    <source>
        <dbReference type="ARBA" id="ARBA00022801"/>
    </source>
</evidence>
<evidence type="ECO:0000259" key="2">
    <source>
        <dbReference type="Pfam" id="PF07859"/>
    </source>
</evidence>
<dbReference type="PANTHER" id="PTHR48081">
    <property type="entry name" value="AB HYDROLASE SUPERFAMILY PROTEIN C4A8.06C"/>
    <property type="match status" value="1"/>
</dbReference>
<evidence type="ECO:0000313" key="3">
    <source>
        <dbReference type="EMBL" id="CAB4756390.1"/>
    </source>
</evidence>
<feature type="domain" description="Alpha/beta hydrolase fold-3" evidence="2">
    <location>
        <begin position="70"/>
        <end position="275"/>
    </location>
</feature>
<dbReference type="InterPro" id="IPR029058">
    <property type="entry name" value="AB_hydrolase_fold"/>
</dbReference>
<dbReference type="EMBL" id="CAEZYR010000086">
    <property type="protein sequence ID" value="CAB4756390.1"/>
    <property type="molecule type" value="Genomic_DNA"/>
</dbReference>
<dbReference type="Pfam" id="PF07859">
    <property type="entry name" value="Abhydrolase_3"/>
    <property type="match status" value="1"/>
</dbReference>
<accession>A0A6J6U988</accession>
<proteinExistence type="predicted"/>
<dbReference type="InterPro" id="IPR050300">
    <property type="entry name" value="GDXG_lipolytic_enzyme"/>
</dbReference>
<sequence>MTHTEDQALLDHLDARRLMREMRDLVPRDAERTARLRIEDHEVPGAGDDQAVPVRVYRRSDASGALGAIISIHGGAFVAGSYDDMQAADEALADHLGCVVVAVEYRLAPEHRYPAPADDCYAALCWVAANASMLDIDPDAIVVYGGSAGGALAASIALRARDEGGPSIRAQVLMIPVIHDRLDTASTLQMPENPGFSGNGARGMWALYLGDVDRDATHHYAAPGRARSLAGLPPAYVRVHGRDPLRDEGIEYASRLMAAGVEVELHCMPGMFHGAPSLDTRVDSRANRELLEVFAAFLNPAVR</sequence>
<dbReference type="AlphaFoldDB" id="A0A6J6U988"/>
<dbReference type="EMBL" id="CAFBMH010000028">
    <property type="protein sequence ID" value="CAB4904146.1"/>
    <property type="molecule type" value="Genomic_DNA"/>
</dbReference>
<dbReference type="PANTHER" id="PTHR48081:SF8">
    <property type="entry name" value="ALPHA_BETA HYDROLASE FOLD-3 DOMAIN-CONTAINING PROTEIN-RELATED"/>
    <property type="match status" value="1"/>
</dbReference>
<dbReference type="SUPFAM" id="SSF53474">
    <property type="entry name" value="alpha/beta-Hydrolases"/>
    <property type="match status" value="1"/>
</dbReference>
<dbReference type="GO" id="GO:0016787">
    <property type="term" value="F:hydrolase activity"/>
    <property type="evidence" value="ECO:0007669"/>
    <property type="project" value="UniProtKB-KW"/>
</dbReference>
<keyword evidence="1" id="KW-0378">Hydrolase</keyword>